<dbReference type="Gene3D" id="1.10.10.10">
    <property type="entry name" value="Winged helix-like DNA-binding domain superfamily/Winged helix DNA-binding domain"/>
    <property type="match status" value="1"/>
</dbReference>
<feature type="region of interest" description="Disordered" evidence="4">
    <location>
        <begin position="315"/>
        <end position="339"/>
    </location>
</feature>
<evidence type="ECO:0000256" key="2">
    <source>
        <dbReference type="ARBA" id="ARBA00023125"/>
    </source>
</evidence>
<dbReference type="Proteomes" id="UP000322530">
    <property type="component" value="Unassembled WGS sequence"/>
</dbReference>
<dbReference type="PANTHER" id="PTHR43132:SF2">
    <property type="entry name" value="ARSENICAL RESISTANCE OPERON REPRESSOR ARSR-RELATED"/>
    <property type="match status" value="1"/>
</dbReference>
<protein>
    <submittedName>
        <fullName evidence="6">Transcriptional regulator</fullName>
    </submittedName>
</protein>
<dbReference type="PROSITE" id="PS50987">
    <property type="entry name" value="HTH_ARSR_2"/>
    <property type="match status" value="1"/>
</dbReference>
<name>A0A5A5T6M4_9CHLR</name>
<sequence length="339" mass="37433">MMQGKVLFLDLTTDNEVSLRMLKALSSDTRLAILSYLGDRTINVNEIAEALQIAPSSATTHIQILEKADLIRTKVIPATHGLQKLCARTYDDVHIHIEHTEKNTNESFSVTMPVGQFYDFEVQPTCGLASSTSLIGLLDHPASFYEPDHVHAQLLWFGNGYVAYRFPNHLPIGATALQLDLSAEICSEAPLHHLNWPSDITLWINGVEIGSWTSPADFGGKRGFLTPSWWSTKDSQYGMLKIWSVTGENSYIDGKMISSVCVDDLHISEKPFIDVRLGIKSDALNVGGLNLFGEQFGNYPQPIVLNVNYAHSKNSGNTRTNQQAVRTGDTTVEQESALG</sequence>
<evidence type="ECO:0000256" key="1">
    <source>
        <dbReference type="ARBA" id="ARBA00023015"/>
    </source>
</evidence>
<comment type="caution">
    <text evidence="6">The sequence shown here is derived from an EMBL/GenBank/DDBJ whole genome shotgun (WGS) entry which is preliminary data.</text>
</comment>
<dbReference type="CDD" id="cd00090">
    <property type="entry name" value="HTH_ARSR"/>
    <property type="match status" value="1"/>
</dbReference>
<feature type="domain" description="HTH arsR-type" evidence="5">
    <location>
        <begin position="11"/>
        <end position="104"/>
    </location>
</feature>
<dbReference type="InterPro" id="IPR036388">
    <property type="entry name" value="WH-like_DNA-bd_sf"/>
</dbReference>
<dbReference type="InterPro" id="IPR001845">
    <property type="entry name" value="HTH_ArsR_DNA-bd_dom"/>
</dbReference>
<dbReference type="AlphaFoldDB" id="A0A5A5T6M4"/>
<dbReference type="SUPFAM" id="SSF46785">
    <property type="entry name" value="Winged helix' DNA-binding domain"/>
    <property type="match status" value="1"/>
</dbReference>
<dbReference type="Pfam" id="PF12840">
    <property type="entry name" value="HTH_20"/>
    <property type="match status" value="1"/>
</dbReference>
<keyword evidence="3" id="KW-0804">Transcription</keyword>
<organism evidence="6 7">
    <name type="scientific">Dictyobacter arantiisoli</name>
    <dbReference type="NCBI Taxonomy" id="2014874"/>
    <lineage>
        <taxon>Bacteria</taxon>
        <taxon>Bacillati</taxon>
        <taxon>Chloroflexota</taxon>
        <taxon>Ktedonobacteria</taxon>
        <taxon>Ktedonobacterales</taxon>
        <taxon>Dictyobacteraceae</taxon>
        <taxon>Dictyobacter</taxon>
    </lineage>
</organism>
<accession>A0A5A5T6M4</accession>
<proteinExistence type="predicted"/>
<evidence type="ECO:0000259" key="5">
    <source>
        <dbReference type="PROSITE" id="PS50987"/>
    </source>
</evidence>
<keyword evidence="2" id="KW-0238">DNA-binding</keyword>
<dbReference type="InterPro" id="IPR011991">
    <property type="entry name" value="ArsR-like_HTH"/>
</dbReference>
<dbReference type="SMART" id="SM00418">
    <property type="entry name" value="HTH_ARSR"/>
    <property type="match status" value="1"/>
</dbReference>
<dbReference type="InterPro" id="IPR051011">
    <property type="entry name" value="Metal_resp_trans_reg"/>
</dbReference>
<dbReference type="InterPro" id="IPR036390">
    <property type="entry name" value="WH_DNA-bd_sf"/>
</dbReference>
<dbReference type="EMBL" id="BIXY01000006">
    <property type="protein sequence ID" value="GCF07120.1"/>
    <property type="molecule type" value="Genomic_DNA"/>
</dbReference>
<evidence type="ECO:0000256" key="4">
    <source>
        <dbReference type="SAM" id="MobiDB-lite"/>
    </source>
</evidence>
<evidence type="ECO:0000256" key="3">
    <source>
        <dbReference type="ARBA" id="ARBA00023163"/>
    </source>
</evidence>
<evidence type="ECO:0000313" key="7">
    <source>
        <dbReference type="Proteomes" id="UP000322530"/>
    </source>
</evidence>
<keyword evidence="1" id="KW-0805">Transcription regulation</keyword>
<dbReference type="PANTHER" id="PTHR43132">
    <property type="entry name" value="ARSENICAL RESISTANCE OPERON REPRESSOR ARSR-RELATED"/>
    <property type="match status" value="1"/>
</dbReference>
<gene>
    <name evidence="6" type="ORF">KDI_06840</name>
</gene>
<dbReference type="GO" id="GO:0003677">
    <property type="term" value="F:DNA binding"/>
    <property type="evidence" value="ECO:0007669"/>
    <property type="project" value="UniProtKB-KW"/>
</dbReference>
<evidence type="ECO:0000313" key="6">
    <source>
        <dbReference type="EMBL" id="GCF07120.1"/>
    </source>
</evidence>
<dbReference type="GO" id="GO:0003700">
    <property type="term" value="F:DNA-binding transcription factor activity"/>
    <property type="evidence" value="ECO:0007669"/>
    <property type="project" value="InterPro"/>
</dbReference>
<reference evidence="6 7" key="1">
    <citation type="submission" date="2019-01" db="EMBL/GenBank/DDBJ databases">
        <title>Draft genome sequence of Dictyobacter sp. Uno17.</title>
        <authorList>
            <person name="Wang C.M."/>
            <person name="Zheng Y."/>
            <person name="Sakai Y."/>
            <person name="Abe K."/>
            <person name="Yokota A."/>
            <person name="Yabe S."/>
        </authorList>
    </citation>
    <scope>NUCLEOTIDE SEQUENCE [LARGE SCALE GENOMIC DNA]</scope>
    <source>
        <strain evidence="6 7">Uno17</strain>
    </source>
</reference>
<keyword evidence="7" id="KW-1185">Reference proteome</keyword>